<dbReference type="GO" id="GO:0000981">
    <property type="term" value="F:DNA-binding transcription factor activity, RNA polymerase II-specific"/>
    <property type="evidence" value="ECO:0007669"/>
    <property type="project" value="InterPro"/>
</dbReference>
<keyword evidence="3" id="KW-1185">Reference proteome</keyword>
<evidence type="ECO:0008006" key="4">
    <source>
        <dbReference type="Google" id="ProtNLM"/>
    </source>
</evidence>
<dbReference type="CDD" id="cd00067">
    <property type="entry name" value="GAL4"/>
    <property type="match status" value="1"/>
</dbReference>
<comment type="caution">
    <text evidence="2">The sequence shown here is derived from an EMBL/GenBank/DDBJ whole genome shotgun (WGS) entry which is preliminary data.</text>
</comment>
<evidence type="ECO:0000256" key="1">
    <source>
        <dbReference type="ARBA" id="ARBA00023242"/>
    </source>
</evidence>
<gene>
    <name evidence="2" type="ORF">EJ08DRAFT_662194</name>
</gene>
<reference evidence="2" key="1">
    <citation type="journal article" date="2020" name="Stud. Mycol.">
        <title>101 Dothideomycetes genomes: a test case for predicting lifestyles and emergence of pathogens.</title>
        <authorList>
            <person name="Haridas S."/>
            <person name="Albert R."/>
            <person name="Binder M."/>
            <person name="Bloem J."/>
            <person name="Labutti K."/>
            <person name="Salamov A."/>
            <person name="Andreopoulos B."/>
            <person name="Baker S."/>
            <person name="Barry K."/>
            <person name="Bills G."/>
            <person name="Bluhm B."/>
            <person name="Cannon C."/>
            <person name="Castanera R."/>
            <person name="Culley D."/>
            <person name="Daum C."/>
            <person name="Ezra D."/>
            <person name="Gonzalez J."/>
            <person name="Henrissat B."/>
            <person name="Kuo A."/>
            <person name="Liang C."/>
            <person name="Lipzen A."/>
            <person name="Lutzoni F."/>
            <person name="Magnuson J."/>
            <person name="Mondo S."/>
            <person name="Nolan M."/>
            <person name="Ohm R."/>
            <person name="Pangilinan J."/>
            <person name="Park H.-J."/>
            <person name="Ramirez L."/>
            <person name="Alfaro M."/>
            <person name="Sun H."/>
            <person name="Tritt A."/>
            <person name="Yoshinaga Y."/>
            <person name="Zwiers L.-H."/>
            <person name="Turgeon B."/>
            <person name="Goodwin S."/>
            <person name="Spatafora J."/>
            <person name="Crous P."/>
            <person name="Grigoriev I."/>
        </authorList>
    </citation>
    <scope>NUCLEOTIDE SEQUENCE</scope>
    <source>
        <strain evidence="2">CBS 130266</strain>
    </source>
</reference>
<proteinExistence type="predicted"/>
<dbReference type="GO" id="GO:0008270">
    <property type="term" value="F:zinc ion binding"/>
    <property type="evidence" value="ECO:0007669"/>
    <property type="project" value="InterPro"/>
</dbReference>
<dbReference type="EMBL" id="MU007052">
    <property type="protein sequence ID" value="KAF2428804.1"/>
    <property type="molecule type" value="Genomic_DNA"/>
</dbReference>
<keyword evidence="1" id="KW-0539">Nucleus</keyword>
<accession>A0A9P4NP70</accession>
<dbReference type="InterPro" id="IPR001138">
    <property type="entry name" value="Zn2Cys6_DnaBD"/>
</dbReference>
<name>A0A9P4NP70_9PEZI</name>
<dbReference type="AlphaFoldDB" id="A0A9P4NP70"/>
<dbReference type="Proteomes" id="UP000800235">
    <property type="component" value="Unassembled WGS sequence"/>
</dbReference>
<sequence length="457" mass="52140">MAVELAGSSSSSSTQNTAHMQMQTYNALGDQPLTTEDLVLSGLFVPPRRDPLGDKASKKGRKKGKACGLCREQRVKCDSGNAQRACLECLKRASCSQSIGVRICVNYDTRALESRERFIDFFNSNDNSSRFRLLRLWYNSQNSNRWNLSFCFPPLESNGITYVWTGKRMQLAVQGCSDPTIDSTKRPTLDVVTVPRPKEHTRLAHVYDNLPSDFTYYIAGPLPTIDTLLKWGEQGLIWRADILADDVECCLDMLLLAYRDHNPALPLHGLVRDILNTAILARFFIVGQAPVELLEGTRLDGIRTFTNRTSGTHHTRPFADMSHPARQQILILAARAYVKYEESVLQRIDRLVFAKKAGLLLPRYTRGRDMYDTMIRHYRHVFRETLTPFHEDWKLEKHKEALQDNSSLIDQFERLRLTEAKHFNSELVSEDDGVYLGMFLQKPNRQGRSPAKTLGRL</sequence>
<organism evidence="2 3">
    <name type="scientific">Tothia fuscella</name>
    <dbReference type="NCBI Taxonomy" id="1048955"/>
    <lineage>
        <taxon>Eukaryota</taxon>
        <taxon>Fungi</taxon>
        <taxon>Dikarya</taxon>
        <taxon>Ascomycota</taxon>
        <taxon>Pezizomycotina</taxon>
        <taxon>Dothideomycetes</taxon>
        <taxon>Pleosporomycetidae</taxon>
        <taxon>Venturiales</taxon>
        <taxon>Cylindrosympodiaceae</taxon>
        <taxon>Tothia</taxon>
    </lineage>
</organism>
<evidence type="ECO:0000313" key="3">
    <source>
        <dbReference type="Proteomes" id="UP000800235"/>
    </source>
</evidence>
<evidence type="ECO:0000313" key="2">
    <source>
        <dbReference type="EMBL" id="KAF2428804.1"/>
    </source>
</evidence>
<protein>
    <recommendedName>
        <fullName evidence="4">Zn(2)-C6 fungal-type domain-containing protein</fullName>
    </recommendedName>
</protein>